<dbReference type="Gene3D" id="3.40.50.1820">
    <property type="entry name" value="alpha/beta hydrolase"/>
    <property type="match status" value="1"/>
</dbReference>
<dbReference type="InterPro" id="IPR029058">
    <property type="entry name" value="AB_hydrolase_fold"/>
</dbReference>
<dbReference type="InterPro" id="IPR000073">
    <property type="entry name" value="AB_hydrolase_1"/>
</dbReference>
<proteinExistence type="predicted"/>
<dbReference type="PANTHER" id="PTHR43689:SF14">
    <property type="entry name" value="LYSOPHOSPHOLIPASE BODYGUARD 4-RELATED"/>
    <property type="match status" value="1"/>
</dbReference>
<reference evidence="3 4" key="1">
    <citation type="submission" date="2023-10" db="EMBL/GenBank/DDBJ databases">
        <title>Chromosome-scale genome assembly provides insights into flower coloration mechanisms of Canna indica.</title>
        <authorList>
            <person name="Li C."/>
        </authorList>
    </citation>
    <scope>NUCLEOTIDE SEQUENCE [LARGE SCALE GENOMIC DNA]</scope>
    <source>
        <tissue evidence="3">Flower</tissue>
    </source>
</reference>
<accession>A0AAQ3KE03</accession>
<evidence type="ECO:0000313" key="4">
    <source>
        <dbReference type="Proteomes" id="UP001327560"/>
    </source>
</evidence>
<dbReference type="SUPFAM" id="SSF53474">
    <property type="entry name" value="alpha/beta-Hydrolases"/>
    <property type="match status" value="1"/>
</dbReference>
<gene>
    <name evidence="3" type="ORF">Cni_G15541</name>
</gene>
<dbReference type="Proteomes" id="UP001327560">
    <property type="component" value="Chromosome 5"/>
</dbReference>
<evidence type="ECO:0000259" key="2">
    <source>
        <dbReference type="Pfam" id="PF00561"/>
    </source>
</evidence>
<feature type="domain" description="AB hydrolase-1" evidence="2">
    <location>
        <begin position="148"/>
        <end position="400"/>
    </location>
</feature>
<feature type="transmembrane region" description="Helical" evidence="1">
    <location>
        <begin position="12"/>
        <end position="36"/>
    </location>
</feature>
<keyword evidence="1" id="KW-0472">Membrane</keyword>
<keyword evidence="1" id="KW-0812">Transmembrane</keyword>
<dbReference type="AlphaFoldDB" id="A0AAQ3KE03"/>
<evidence type="ECO:0000256" key="1">
    <source>
        <dbReference type="SAM" id="Phobius"/>
    </source>
</evidence>
<keyword evidence="4" id="KW-1185">Reference proteome</keyword>
<dbReference type="PANTHER" id="PTHR43689">
    <property type="entry name" value="HYDROLASE"/>
    <property type="match status" value="1"/>
</dbReference>
<sequence length="428" mass="48765">MPSSPTFSPKDSLISAISLFVFTFLDLLDLLLCYFYRFLDGILEDNPIPCYCHNRAKQEASDGEDIVSETLCRRRNLFREMGLPFLKAKLDGKQYEGEPCSPRWSDCSCNSCLSWQEKGDEKLHVVAMEPSQGKKGEHGMNSIENAFFIHGFLSSSSVWVETVFPNLSDVTRQNMRMIAVDLLGFGRSPKPTNCKYRLKDHLEMIEKSAIVPFQLSSYHIVAHSMGCIIALAMAAKYPEAVKSITLVAPPYFDSTEEEASQTALNKLAERRVWPPLLFGSAVMSWYEHVGRTVCFMFCRNHLIWEWIMKLVTRRRDLSFLFIDLTKHTHYSAWHTMHNVICGGAKSMDKYLEVVRKAKIPVKIIQGDKDQVVPLECSFNLKAKLDPAELKIVNGRDHSSVIVGREEAFTRELEDTWFSSKNCTKMSNG</sequence>
<dbReference type="PRINTS" id="PR00111">
    <property type="entry name" value="ABHYDROLASE"/>
</dbReference>
<dbReference type="Pfam" id="PF00561">
    <property type="entry name" value="Abhydrolase_1"/>
    <property type="match status" value="1"/>
</dbReference>
<organism evidence="3 4">
    <name type="scientific">Canna indica</name>
    <name type="common">Indian-shot</name>
    <dbReference type="NCBI Taxonomy" id="4628"/>
    <lineage>
        <taxon>Eukaryota</taxon>
        <taxon>Viridiplantae</taxon>
        <taxon>Streptophyta</taxon>
        <taxon>Embryophyta</taxon>
        <taxon>Tracheophyta</taxon>
        <taxon>Spermatophyta</taxon>
        <taxon>Magnoliopsida</taxon>
        <taxon>Liliopsida</taxon>
        <taxon>Zingiberales</taxon>
        <taxon>Cannaceae</taxon>
        <taxon>Canna</taxon>
    </lineage>
</organism>
<name>A0AAQ3KE03_9LILI</name>
<dbReference type="EMBL" id="CP136894">
    <property type="protein sequence ID" value="WOL06807.1"/>
    <property type="molecule type" value="Genomic_DNA"/>
</dbReference>
<keyword evidence="1" id="KW-1133">Transmembrane helix</keyword>
<evidence type="ECO:0000313" key="3">
    <source>
        <dbReference type="EMBL" id="WOL06807.1"/>
    </source>
</evidence>
<protein>
    <submittedName>
        <fullName evidence="3">Lysophospholipase BODYGUARD 4 isoform X1</fullName>
    </submittedName>
</protein>